<dbReference type="Gene3D" id="3.40.190.10">
    <property type="entry name" value="Periplasmic binding protein-like II"/>
    <property type="match status" value="2"/>
</dbReference>
<dbReference type="EMBL" id="JBHLXJ010000002">
    <property type="protein sequence ID" value="MFC0348610.1"/>
    <property type="molecule type" value="Genomic_DNA"/>
</dbReference>
<evidence type="ECO:0000259" key="2">
    <source>
        <dbReference type="Pfam" id="PF00497"/>
    </source>
</evidence>
<keyword evidence="1" id="KW-0732">Signal</keyword>
<feature type="domain" description="Solute-binding protein family 3/N-terminal" evidence="2">
    <location>
        <begin position="44"/>
        <end position="255"/>
    </location>
</feature>
<feature type="signal peptide" evidence="1">
    <location>
        <begin position="1"/>
        <end position="22"/>
    </location>
</feature>
<organism evidence="3 4">
    <name type="scientific">Undibacterium danionis</name>
    <dbReference type="NCBI Taxonomy" id="1812100"/>
    <lineage>
        <taxon>Bacteria</taxon>
        <taxon>Pseudomonadati</taxon>
        <taxon>Pseudomonadota</taxon>
        <taxon>Betaproteobacteria</taxon>
        <taxon>Burkholderiales</taxon>
        <taxon>Oxalobacteraceae</taxon>
        <taxon>Undibacterium</taxon>
    </lineage>
</organism>
<accession>A0ABV6I9V7</accession>
<gene>
    <name evidence="3" type="ORF">ACFFJH_02230</name>
</gene>
<comment type="caution">
    <text evidence="3">The sequence shown here is derived from an EMBL/GenBank/DDBJ whole genome shotgun (WGS) entry which is preliminary data.</text>
</comment>
<dbReference type="SUPFAM" id="SSF53850">
    <property type="entry name" value="Periplasmic binding protein-like II"/>
    <property type="match status" value="1"/>
</dbReference>
<dbReference type="Proteomes" id="UP001589844">
    <property type="component" value="Unassembled WGS sequence"/>
</dbReference>
<dbReference type="RefSeq" id="WP_390209728.1">
    <property type="nucleotide sequence ID" value="NZ_JBHLXJ010000002.1"/>
</dbReference>
<sequence>MRVVFYLFCLTMILGYASPSDAVIVLRTAAQESSEPKYITQSKTSENSIGGICVDIFKRIEKLDPELQIIGHQNWMPRARIDAQAKAGNIDLICGLQKIPRNTALYELLNPTLFSVEYLLAVRADDNVTVDNWDDIRRLGDDGIILAIRGFGIVDIVRDVGGLTVDAGATSSISNLKKLLMGRGRFYCHRSPGIKHAIRQAGLQDQIRLINKPIHTEKFFMGIRKDLPADQVKRVNTVLSQMEQNGDLKRIFEKYKE</sequence>
<keyword evidence="4" id="KW-1185">Reference proteome</keyword>
<evidence type="ECO:0000256" key="1">
    <source>
        <dbReference type="SAM" id="SignalP"/>
    </source>
</evidence>
<dbReference type="Pfam" id="PF00497">
    <property type="entry name" value="SBP_bac_3"/>
    <property type="match status" value="1"/>
</dbReference>
<feature type="chain" id="PRO_5046476612" evidence="1">
    <location>
        <begin position="23"/>
        <end position="257"/>
    </location>
</feature>
<name>A0ABV6I9V7_9BURK</name>
<dbReference type="InterPro" id="IPR001638">
    <property type="entry name" value="Solute-binding_3/MltF_N"/>
</dbReference>
<proteinExistence type="predicted"/>
<reference evidence="3 4" key="1">
    <citation type="submission" date="2024-09" db="EMBL/GenBank/DDBJ databases">
        <authorList>
            <person name="Sun Q."/>
            <person name="Mori K."/>
        </authorList>
    </citation>
    <scope>NUCLEOTIDE SEQUENCE [LARGE SCALE GENOMIC DNA]</scope>
    <source>
        <strain evidence="3 4">CCM 8677</strain>
    </source>
</reference>
<evidence type="ECO:0000313" key="4">
    <source>
        <dbReference type="Proteomes" id="UP001589844"/>
    </source>
</evidence>
<protein>
    <submittedName>
        <fullName evidence="3">Substrate-binding periplasmic protein</fullName>
    </submittedName>
</protein>
<evidence type="ECO:0000313" key="3">
    <source>
        <dbReference type="EMBL" id="MFC0348610.1"/>
    </source>
</evidence>